<dbReference type="STRING" id="301148.B4135_0873"/>
<protein>
    <submittedName>
        <fullName evidence="1">Uncharacterized protein</fullName>
    </submittedName>
</protein>
<gene>
    <name evidence="1" type="ORF">B4135_0873</name>
</gene>
<dbReference type="Proteomes" id="UP000075683">
    <property type="component" value="Unassembled WGS sequence"/>
</dbReference>
<dbReference type="EMBL" id="LQYT01000037">
    <property type="protein sequence ID" value="KYD19974.1"/>
    <property type="molecule type" value="Genomic_DNA"/>
</dbReference>
<sequence length="115" mass="13503">MIEPIHLPEKCPIRKSGVFFRRKDPPLKNFTRILFPRSSRTKGRLARKGTGWRSLRLPFRKERMPVPKMYRHDADRLRGPGRIRPVRLKRKRAGKFPPLSPGQILFAVVPVNALW</sequence>
<organism evidence="1 2">
    <name type="scientific">Caldibacillus debilis</name>
    <dbReference type="NCBI Taxonomy" id="301148"/>
    <lineage>
        <taxon>Bacteria</taxon>
        <taxon>Bacillati</taxon>
        <taxon>Bacillota</taxon>
        <taxon>Bacilli</taxon>
        <taxon>Bacillales</taxon>
        <taxon>Bacillaceae</taxon>
        <taxon>Caldibacillus</taxon>
    </lineage>
</organism>
<accession>A0A150M5V0</accession>
<evidence type="ECO:0000313" key="2">
    <source>
        <dbReference type="Proteomes" id="UP000075683"/>
    </source>
</evidence>
<proteinExistence type="predicted"/>
<comment type="caution">
    <text evidence="1">The sequence shown here is derived from an EMBL/GenBank/DDBJ whole genome shotgun (WGS) entry which is preliminary data.</text>
</comment>
<reference evidence="1 2" key="1">
    <citation type="submission" date="2016-01" db="EMBL/GenBank/DDBJ databases">
        <title>Draft Genome Sequences of Seven Thermophilic Sporeformers Isolated from Foods.</title>
        <authorList>
            <person name="Berendsen E.M."/>
            <person name="Wells-Bennik M.H."/>
            <person name="Krawcyk A.O."/>
            <person name="De Jong A."/>
            <person name="Holsappel S."/>
            <person name="Eijlander R.T."/>
            <person name="Kuipers O.P."/>
        </authorList>
    </citation>
    <scope>NUCLEOTIDE SEQUENCE [LARGE SCALE GENOMIC DNA]</scope>
    <source>
        <strain evidence="1 2">B4135</strain>
    </source>
</reference>
<evidence type="ECO:0000313" key="1">
    <source>
        <dbReference type="EMBL" id="KYD19974.1"/>
    </source>
</evidence>
<dbReference type="AlphaFoldDB" id="A0A150M5V0"/>
<name>A0A150M5V0_9BACI</name>